<evidence type="ECO:0000313" key="2">
    <source>
        <dbReference type="EMBL" id="VVC96719.1"/>
    </source>
</evidence>
<feature type="coiled-coil region" evidence="1">
    <location>
        <begin position="8"/>
        <end position="50"/>
    </location>
</feature>
<keyword evidence="3" id="KW-1185">Reference proteome</keyword>
<keyword evidence="1" id="KW-0175">Coiled coil</keyword>
<dbReference type="AlphaFoldDB" id="A0A5E4QEQ0"/>
<dbReference type="EMBL" id="FZQP02002857">
    <property type="protein sequence ID" value="VVC96719.1"/>
    <property type="molecule type" value="Genomic_DNA"/>
</dbReference>
<name>A0A5E4QEQ0_9NEOP</name>
<dbReference type="Proteomes" id="UP000324832">
    <property type="component" value="Unassembled WGS sequence"/>
</dbReference>
<sequence>MASKASDFEIFEKQFAELVAEFQQLSERQRSMFEEKCSDMNLKIVELEREQLQIRPIISSYSTLQCDYLELQEKITTSTELARREASRLEGELRRVEKCASAGTELRERARLAAAAHARERRLVTAELHDTALEITHLKTLNSELQYRLSEAAVKIKKESVENFNYEVLMETKAALEAERNTTSRLEQALATAVADNMTLAAQIHAIDNKEVMCSEKTVTDDAVPTNICPLDLFLAE</sequence>
<organism evidence="2 3">
    <name type="scientific">Leptidea sinapis</name>
    <dbReference type="NCBI Taxonomy" id="189913"/>
    <lineage>
        <taxon>Eukaryota</taxon>
        <taxon>Metazoa</taxon>
        <taxon>Ecdysozoa</taxon>
        <taxon>Arthropoda</taxon>
        <taxon>Hexapoda</taxon>
        <taxon>Insecta</taxon>
        <taxon>Pterygota</taxon>
        <taxon>Neoptera</taxon>
        <taxon>Endopterygota</taxon>
        <taxon>Lepidoptera</taxon>
        <taxon>Glossata</taxon>
        <taxon>Ditrysia</taxon>
        <taxon>Papilionoidea</taxon>
        <taxon>Pieridae</taxon>
        <taxon>Dismorphiinae</taxon>
        <taxon>Leptidea</taxon>
    </lineage>
</organism>
<protein>
    <submittedName>
        <fullName evidence="2">Uncharacterized protein</fullName>
    </submittedName>
</protein>
<reference evidence="2 3" key="1">
    <citation type="submission" date="2017-07" db="EMBL/GenBank/DDBJ databases">
        <authorList>
            <person name="Talla V."/>
            <person name="Backstrom N."/>
        </authorList>
    </citation>
    <scope>NUCLEOTIDE SEQUENCE [LARGE SCALE GENOMIC DNA]</scope>
</reference>
<accession>A0A5E4QEQ0</accession>
<evidence type="ECO:0000256" key="1">
    <source>
        <dbReference type="SAM" id="Coils"/>
    </source>
</evidence>
<proteinExistence type="predicted"/>
<evidence type="ECO:0000313" key="3">
    <source>
        <dbReference type="Proteomes" id="UP000324832"/>
    </source>
</evidence>
<gene>
    <name evidence="2" type="ORF">LSINAPIS_LOCUS8163</name>
</gene>